<organism evidence="1 2">
    <name type="scientific">Mesorhizobium alhagi CCNWXJ12-2</name>
    <dbReference type="NCBI Taxonomy" id="1107882"/>
    <lineage>
        <taxon>Bacteria</taxon>
        <taxon>Pseudomonadati</taxon>
        <taxon>Pseudomonadota</taxon>
        <taxon>Alphaproteobacteria</taxon>
        <taxon>Hyphomicrobiales</taxon>
        <taxon>Phyllobacteriaceae</taxon>
        <taxon>Allomesorhizobium</taxon>
    </lineage>
</organism>
<proteinExistence type="predicted"/>
<evidence type="ECO:0000313" key="2">
    <source>
        <dbReference type="Proteomes" id="UP000003250"/>
    </source>
</evidence>
<dbReference type="EMBL" id="AHAM01000128">
    <property type="protein sequence ID" value="EHK56285.1"/>
    <property type="molecule type" value="Genomic_DNA"/>
</dbReference>
<name>H0HSJ9_9HYPH</name>
<dbReference type="PATRIC" id="fig|1107882.3.peg.3056"/>
<evidence type="ECO:0000313" key="1">
    <source>
        <dbReference type="EMBL" id="EHK56285.1"/>
    </source>
</evidence>
<evidence type="ECO:0008006" key="3">
    <source>
        <dbReference type="Google" id="ProtNLM"/>
    </source>
</evidence>
<dbReference type="Proteomes" id="UP000003250">
    <property type="component" value="Unassembled WGS sequence"/>
</dbReference>
<dbReference type="AlphaFoldDB" id="H0HSJ9"/>
<sequence>MDDPMMDRFLILAVGSIRRWSRRRAKRTAMRRATDQLSRSPDDVLDDIGISRDQITCASQSRFLL</sequence>
<accession>H0HSJ9</accession>
<reference evidence="1 2" key="1">
    <citation type="journal article" date="2012" name="J. Bacteriol.">
        <title>Draft Genome Sequence of Mesorhizobium alhagi CCNWXJ12-2T, a Novel Salt-Resistant Species Isolated from the Desert of Northwestern China.</title>
        <authorList>
            <person name="Zhou M."/>
            <person name="Chen W."/>
            <person name="Chen H."/>
            <person name="Wei G."/>
        </authorList>
    </citation>
    <scope>NUCLEOTIDE SEQUENCE [LARGE SCALE GENOMIC DNA]</scope>
    <source>
        <strain evidence="1 2">CCNWXJ12-2</strain>
    </source>
</reference>
<protein>
    <recommendedName>
        <fullName evidence="3">DUF1127 domain-containing protein</fullName>
    </recommendedName>
</protein>
<gene>
    <name evidence="1" type="ORF">MAXJ12_15689</name>
</gene>
<keyword evidence="2" id="KW-1185">Reference proteome</keyword>
<dbReference type="RefSeq" id="WP_008836759.1">
    <property type="nucleotide sequence ID" value="NZ_AHAM01000128.1"/>
</dbReference>